<evidence type="ECO:0000313" key="23">
    <source>
        <dbReference type="EMBL" id="ODV84873.1"/>
    </source>
</evidence>
<feature type="active site" description="Proton donor" evidence="19">
    <location>
        <position position="120"/>
    </location>
</feature>
<gene>
    <name evidence="23" type="ORF">CANARDRAFT_199564</name>
</gene>
<accession>A0A1E4SZD8</accession>
<keyword evidence="14" id="KW-0449">Lipoprotein</keyword>
<dbReference type="PANTHER" id="PTHR10963:SF68">
    <property type="entry name" value="GLYCOSIDASE CRH1-RELATED"/>
    <property type="match status" value="1"/>
</dbReference>
<feature type="compositionally biased region" description="Polar residues" evidence="21">
    <location>
        <begin position="319"/>
        <end position="334"/>
    </location>
</feature>
<dbReference type="Proteomes" id="UP000094801">
    <property type="component" value="Unassembled WGS sequence"/>
</dbReference>
<evidence type="ECO:0000256" key="2">
    <source>
        <dbReference type="ARBA" id="ARBA00004191"/>
    </source>
</evidence>
<feature type="region of interest" description="Disordered" evidence="21">
    <location>
        <begin position="276"/>
        <end position="377"/>
    </location>
</feature>
<evidence type="ECO:0000259" key="22">
    <source>
        <dbReference type="PROSITE" id="PS51762"/>
    </source>
</evidence>
<evidence type="ECO:0000256" key="14">
    <source>
        <dbReference type="ARBA" id="ARBA00023288"/>
    </source>
</evidence>
<evidence type="ECO:0000256" key="10">
    <source>
        <dbReference type="ARBA" id="ARBA00022801"/>
    </source>
</evidence>
<keyword evidence="12 20" id="KW-1015">Disulfide bond</keyword>
<evidence type="ECO:0000256" key="3">
    <source>
        <dbReference type="ARBA" id="ARBA00004589"/>
    </source>
</evidence>
<dbReference type="AlphaFoldDB" id="A0A1E4SZD8"/>
<keyword evidence="9" id="KW-0732">Signal</keyword>
<dbReference type="Gene3D" id="2.60.120.200">
    <property type="match status" value="1"/>
</dbReference>
<evidence type="ECO:0000256" key="20">
    <source>
        <dbReference type="PIRSR" id="PIRSR037299-2"/>
    </source>
</evidence>
<keyword evidence="11 18" id="KW-0472">Membrane</keyword>
<dbReference type="GO" id="GO:0098552">
    <property type="term" value="C:side of membrane"/>
    <property type="evidence" value="ECO:0007669"/>
    <property type="project" value="UniProtKB-KW"/>
</dbReference>
<dbReference type="PIRSF" id="PIRSF037299">
    <property type="entry name" value="Glycosidase_CRH1_prd"/>
    <property type="match status" value="1"/>
</dbReference>
<dbReference type="PANTHER" id="PTHR10963">
    <property type="entry name" value="GLYCOSYL HYDROLASE-RELATED"/>
    <property type="match status" value="1"/>
</dbReference>
<dbReference type="EC" id="3.2.-.-" evidence="18"/>
<evidence type="ECO:0000256" key="8">
    <source>
        <dbReference type="ARBA" id="ARBA00022679"/>
    </source>
</evidence>
<keyword evidence="24" id="KW-1185">Reference proteome</keyword>
<evidence type="ECO:0000256" key="13">
    <source>
        <dbReference type="ARBA" id="ARBA00023180"/>
    </source>
</evidence>
<keyword evidence="5" id="KW-0964">Secreted</keyword>
<dbReference type="InterPro" id="IPR013320">
    <property type="entry name" value="ConA-like_dom_sf"/>
</dbReference>
<protein>
    <recommendedName>
        <fullName evidence="18">Crh-like protein</fullName>
        <ecNumber evidence="18">3.2.-.-</ecNumber>
    </recommendedName>
</protein>
<dbReference type="InterPro" id="IPR000757">
    <property type="entry name" value="Beta-glucanase-like"/>
</dbReference>
<dbReference type="InterPro" id="IPR050546">
    <property type="entry name" value="Glycosyl_Hydrlase_16"/>
</dbReference>
<keyword evidence="7" id="KW-0328">Glycosyltransferase</keyword>
<reference evidence="24" key="1">
    <citation type="submission" date="2016-04" db="EMBL/GenBank/DDBJ databases">
        <title>Comparative genomics of biotechnologically important yeasts.</title>
        <authorList>
            <consortium name="DOE Joint Genome Institute"/>
            <person name="Riley R."/>
            <person name="Haridas S."/>
            <person name="Wolfe K.H."/>
            <person name="Lopes M.R."/>
            <person name="Hittinger C.T."/>
            <person name="Goker M."/>
            <person name="Salamov A."/>
            <person name="Wisecaver J."/>
            <person name="Long T.M."/>
            <person name="Aerts A.L."/>
            <person name="Barry K."/>
            <person name="Choi C."/>
            <person name="Clum A."/>
            <person name="Coughlan A.Y."/>
            <person name="Deshpande S."/>
            <person name="Douglass A.P."/>
            <person name="Hanson S.J."/>
            <person name="Klenk H.-P."/>
            <person name="Labutti K."/>
            <person name="Lapidus A."/>
            <person name="Lindquist E."/>
            <person name="Lipzen A."/>
            <person name="Meier-Kolthoff J.P."/>
            <person name="Ohm R.A."/>
            <person name="Otillar R.P."/>
            <person name="Pangilinan J."/>
            <person name="Peng Y."/>
            <person name="Rokas A."/>
            <person name="Rosa C.A."/>
            <person name="Scheuner C."/>
            <person name="Sibirny A.A."/>
            <person name="Slot J.C."/>
            <person name="Stielow J.B."/>
            <person name="Sun H."/>
            <person name="Kurtzman C.P."/>
            <person name="Blackwell M."/>
            <person name="Grigoriev I.V."/>
            <person name="Jeffries T.W."/>
        </authorList>
    </citation>
    <scope>NUCLEOTIDE SEQUENCE [LARGE SCALE GENOMIC DNA]</scope>
    <source>
        <strain evidence="24">NRRL YB-2248</strain>
    </source>
</reference>
<feature type="domain" description="GH16" evidence="22">
    <location>
        <begin position="18"/>
        <end position="224"/>
    </location>
</feature>
<feature type="compositionally biased region" description="Acidic residues" evidence="21">
    <location>
        <begin position="281"/>
        <end position="298"/>
    </location>
</feature>
<keyword evidence="15" id="KW-0326">Glycosidase</keyword>
<keyword evidence="4" id="KW-0134">Cell wall</keyword>
<evidence type="ECO:0000256" key="12">
    <source>
        <dbReference type="ARBA" id="ARBA00023157"/>
    </source>
</evidence>
<feature type="disulfide bond" evidence="20">
    <location>
        <begin position="22"/>
        <end position="30"/>
    </location>
</feature>
<keyword evidence="6" id="KW-0336">GPI-anchor</keyword>
<keyword evidence="13" id="KW-0325">Glycoprotein</keyword>
<feature type="compositionally biased region" description="Low complexity" evidence="21">
    <location>
        <begin position="299"/>
        <end position="318"/>
    </location>
</feature>
<dbReference type="InterPro" id="IPR008264">
    <property type="entry name" value="Beta_glucanase"/>
</dbReference>
<dbReference type="STRING" id="983967.A0A1E4SZD8"/>
<dbReference type="OrthoDB" id="4781at2759"/>
<dbReference type="EMBL" id="KV453854">
    <property type="protein sequence ID" value="ODV84873.1"/>
    <property type="molecule type" value="Genomic_DNA"/>
</dbReference>
<evidence type="ECO:0000256" key="21">
    <source>
        <dbReference type="SAM" id="MobiDB-lite"/>
    </source>
</evidence>
<evidence type="ECO:0000256" key="11">
    <source>
        <dbReference type="ARBA" id="ARBA00023136"/>
    </source>
</evidence>
<dbReference type="CDD" id="cd02183">
    <property type="entry name" value="GH16_fungal_CRH1_transglycosylase"/>
    <property type="match status" value="1"/>
</dbReference>
<keyword evidence="8" id="KW-0808">Transferase</keyword>
<evidence type="ECO:0000256" key="9">
    <source>
        <dbReference type="ARBA" id="ARBA00022729"/>
    </source>
</evidence>
<dbReference type="GO" id="GO:0005975">
    <property type="term" value="P:carbohydrate metabolic process"/>
    <property type="evidence" value="ECO:0007669"/>
    <property type="project" value="InterPro"/>
</dbReference>
<comment type="catalytic activity">
    <reaction evidence="1">
        <text>Random endo-hydrolysis of N-acetyl-beta-D-glucosaminide (1-&gt;4)-beta-linkages in chitin and chitodextrins.</text>
        <dbReference type="EC" id="3.2.1.14"/>
    </reaction>
</comment>
<evidence type="ECO:0000256" key="5">
    <source>
        <dbReference type="ARBA" id="ARBA00022525"/>
    </source>
</evidence>
<dbReference type="InterPro" id="IPR017168">
    <property type="entry name" value="CHR-like"/>
</dbReference>
<evidence type="ECO:0000256" key="7">
    <source>
        <dbReference type="ARBA" id="ARBA00022676"/>
    </source>
</evidence>
<evidence type="ECO:0000256" key="16">
    <source>
        <dbReference type="ARBA" id="ARBA00023316"/>
    </source>
</evidence>
<evidence type="ECO:0000256" key="4">
    <source>
        <dbReference type="ARBA" id="ARBA00022512"/>
    </source>
</evidence>
<organism evidence="23 24">
    <name type="scientific">[Candida] arabinofermentans NRRL YB-2248</name>
    <dbReference type="NCBI Taxonomy" id="983967"/>
    <lineage>
        <taxon>Eukaryota</taxon>
        <taxon>Fungi</taxon>
        <taxon>Dikarya</taxon>
        <taxon>Ascomycota</taxon>
        <taxon>Saccharomycotina</taxon>
        <taxon>Pichiomycetes</taxon>
        <taxon>Pichiales</taxon>
        <taxon>Pichiaceae</taxon>
        <taxon>Ogataea</taxon>
        <taxon>Ogataea/Candida clade</taxon>
    </lineage>
</organism>
<dbReference type="Pfam" id="PF00722">
    <property type="entry name" value="Glyco_hydro_16"/>
    <property type="match status" value="1"/>
</dbReference>
<proteinExistence type="inferred from homology"/>
<evidence type="ECO:0000256" key="17">
    <source>
        <dbReference type="ARBA" id="ARBA00038074"/>
    </source>
</evidence>
<sequence>MLGLTSASTITTSTVSLATQTCNPLSASTCSADPALATDLSVDFTEESEHFAVYQSPDNIYYGDDGLTLTLAERFDNPSLRSNFYIMFGKVEVLLKSANGTGIISSFYLQSDDLDEIDLEWFGGDGYEVQSNYFSKGNTTTYDRGAYHKMDDPRTAYHNYTIDWTEEALTWYVDGAAVRTLSNDSSSGYPQSPMYLMMGIWAGGDSSNSEGTIEWAGGATDYSDAPFSMYINKLVVVDYSTGTEYTYGDDSGDWTSIKSTDGEINGRKGEAEVEFSKLVSDDDTADTEEDDEDDDTEETTTTISGQSSFATSTTVSTAKRSTTYGGSSQYDPSASSTLVTKKITSKKSKSSESDSSSSSSTAASSSSASGLSSMSNGANSVMNKLSGLISVSLFALALL</sequence>
<dbReference type="PROSITE" id="PS51762">
    <property type="entry name" value="GH16_2"/>
    <property type="match status" value="1"/>
</dbReference>
<dbReference type="GO" id="GO:0009277">
    <property type="term" value="C:fungal-type cell wall"/>
    <property type="evidence" value="ECO:0007669"/>
    <property type="project" value="UniProtKB-ARBA"/>
</dbReference>
<evidence type="ECO:0000256" key="15">
    <source>
        <dbReference type="ARBA" id="ARBA00023295"/>
    </source>
</evidence>
<evidence type="ECO:0000256" key="6">
    <source>
        <dbReference type="ARBA" id="ARBA00022622"/>
    </source>
</evidence>
<evidence type="ECO:0000256" key="19">
    <source>
        <dbReference type="PIRSR" id="PIRSR037299-1"/>
    </source>
</evidence>
<name>A0A1E4SZD8_9ASCO</name>
<dbReference type="GO" id="GO:0016757">
    <property type="term" value="F:glycosyltransferase activity"/>
    <property type="evidence" value="ECO:0007669"/>
    <property type="project" value="UniProtKB-KW"/>
</dbReference>
<feature type="compositionally biased region" description="Low complexity" evidence="21">
    <location>
        <begin position="353"/>
        <end position="377"/>
    </location>
</feature>
<evidence type="ECO:0000256" key="1">
    <source>
        <dbReference type="ARBA" id="ARBA00000822"/>
    </source>
</evidence>
<keyword evidence="10 18" id="KW-0378">Hydrolase</keyword>
<comment type="subcellular location">
    <subcellularLocation>
        <location evidence="3">Membrane</location>
        <topology evidence="3">Lipid-anchor</topology>
        <topology evidence="3">GPI-anchor</topology>
    </subcellularLocation>
    <subcellularLocation>
        <location evidence="2">Secreted</location>
        <location evidence="2">Cell wall</location>
    </subcellularLocation>
</comment>
<feature type="active site" description="Nucleophile" evidence="19">
    <location>
        <position position="116"/>
    </location>
</feature>
<dbReference type="PRINTS" id="PR00737">
    <property type="entry name" value="GLHYDRLASE16"/>
</dbReference>
<comment type="similarity">
    <text evidence="17">Belongs to the glycosyl hydrolase 16 family. CRH1 subfamily.</text>
</comment>
<dbReference type="GO" id="GO:0008843">
    <property type="term" value="F:endochitinase activity"/>
    <property type="evidence" value="ECO:0007669"/>
    <property type="project" value="UniProtKB-EC"/>
</dbReference>
<evidence type="ECO:0000256" key="18">
    <source>
        <dbReference type="PIRNR" id="PIRNR037299"/>
    </source>
</evidence>
<dbReference type="GO" id="GO:0031505">
    <property type="term" value="P:fungal-type cell wall organization"/>
    <property type="evidence" value="ECO:0007669"/>
    <property type="project" value="TreeGrafter"/>
</dbReference>
<dbReference type="FunFam" id="2.60.120.200:FF:000162">
    <property type="entry name" value="Glycosidase"/>
    <property type="match status" value="1"/>
</dbReference>
<dbReference type="SUPFAM" id="SSF49899">
    <property type="entry name" value="Concanavalin A-like lectins/glucanases"/>
    <property type="match status" value="1"/>
</dbReference>
<keyword evidence="16" id="KW-0961">Cell wall biogenesis/degradation</keyword>
<evidence type="ECO:0000313" key="24">
    <source>
        <dbReference type="Proteomes" id="UP000094801"/>
    </source>
</evidence>